<feature type="domain" description="Alpha/beta hydrolase fold-5" evidence="1">
    <location>
        <begin position="56"/>
        <end position="215"/>
    </location>
</feature>
<dbReference type="AlphaFoldDB" id="A0A9W6CW21"/>
<name>A0A9W6CW21_9MICO</name>
<evidence type="ECO:0000313" key="2">
    <source>
        <dbReference type="EMBL" id="GLI27844.1"/>
    </source>
</evidence>
<dbReference type="Pfam" id="PF12695">
    <property type="entry name" value="Abhydrolase_5"/>
    <property type="match status" value="1"/>
</dbReference>
<sequence>MALVLLVVVFVAWTQTVFQGERDATLEAWRNPAITITSTPDSIVMEPADGASDTGLVFIPGAKVDPYAYLRVLSGVVEAGATVVITKPTLNLAFFDVRSLDDFTAAAPGVDEWWVGGHSLGGVRACMLAGEGESDAAGLVLFGSYCANDLADSGLEVLSISGSNDGLTTPDDVTGNAGLLPVDAVFVELDGANHADFGDYGVQPGDGESTMPREESLAAITEALEAALLGTP</sequence>
<dbReference type="SUPFAM" id="SSF53474">
    <property type="entry name" value="alpha/beta-Hydrolases"/>
    <property type="match status" value="1"/>
</dbReference>
<accession>A0A9W6CW21</accession>
<proteinExistence type="predicted"/>
<dbReference type="Gene3D" id="3.40.50.1820">
    <property type="entry name" value="alpha/beta hydrolase"/>
    <property type="match status" value="1"/>
</dbReference>
<protein>
    <submittedName>
        <fullName evidence="2">Alpha/beta hydrolase</fullName>
    </submittedName>
</protein>
<dbReference type="GO" id="GO:0016787">
    <property type="term" value="F:hydrolase activity"/>
    <property type="evidence" value="ECO:0007669"/>
    <property type="project" value="UniProtKB-KW"/>
</dbReference>
<organism evidence="2 3">
    <name type="scientific">Agromyces rhizosphaerae</name>
    <dbReference type="NCBI Taxonomy" id="88374"/>
    <lineage>
        <taxon>Bacteria</taxon>
        <taxon>Bacillati</taxon>
        <taxon>Actinomycetota</taxon>
        <taxon>Actinomycetes</taxon>
        <taxon>Micrococcales</taxon>
        <taxon>Microbacteriaceae</taxon>
        <taxon>Agromyces</taxon>
    </lineage>
</organism>
<evidence type="ECO:0000313" key="3">
    <source>
        <dbReference type="Proteomes" id="UP001144396"/>
    </source>
</evidence>
<dbReference type="EMBL" id="BSDP01000001">
    <property type="protein sequence ID" value="GLI27844.1"/>
    <property type="molecule type" value="Genomic_DNA"/>
</dbReference>
<keyword evidence="2" id="KW-0378">Hydrolase</keyword>
<keyword evidence="3" id="KW-1185">Reference proteome</keyword>
<dbReference type="InterPro" id="IPR029059">
    <property type="entry name" value="AB_hydrolase_5"/>
</dbReference>
<comment type="caution">
    <text evidence="2">The sequence shown here is derived from an EMBL/GenBank/DDBJ whole genome shotgun (WGS) entry which is preliminary data.</text>
</comment>
<dbReference type="InterPro" id="IPR029058">
    <property type="entry name" value="AB_hydrolase_fold"/>
</dbReference>
<reference evidence="2" key="1">
    <citation type="submission" date="2022-12" db="EMBL/GenBank/DDBJ databases">
        <title>Reference genome sequencing for broad-spectrum identification of bacterial and archaeal isolates by mass spectrometry.</title>
        <authorList>
            <person name="Sekiguchi Y."/>
            <person name="Tourlousse D.M."/>
        </authorList>
    </citation>
    <scope>NUCLEOTIDE SEQUENCE</scope>
    <source>
        <strain evidence="2">14</strain>
    </source>
</reference>
<evidence type="ECO:0000259" key="1">
    <source>
        <dbReference type="Pfam" id="PF12695"/>
    </source>
</evidence>
<gene>
    <name evidence="2" type="ORF">ARHIZOSPH14_20860</name>
</gene>
<dbReference type="Proteomes" id="UP001144396">
    <property type="component" value="Unassembled WGS sequence"/>
</dbReference>